<feature type="compositionally biased region" description="Polar residues" evidence="1">
    <location>
        <begin position="17"/>
        <end position="27"/>
    </location>
</feature>
<keyword evidence="3" id="KW-1185">Reference proteome</keyword>
<accession>A0AAE1IMF7</accession>
<name>A0AAE1IMF7_9HYPO</name>
<reference evidence="2" key="1">
    <citation type="submission" date="2023-11" db="EMBL/GenBank/DDBJ databases">
        <title>The genome sequences of three competitors of mushroom-forming fungi.</title>
        <authorList>
            <person name="Beijen E."/>
            <person name="Ohm R.A."/>
        </authorList>
    </citation>
    <scope>NUCLEOTIDE SEQUENCE</scope>
    <source>
        <strain evidence="2">CBS 100526</strain>
    </source>
</reference>
<evidence type="ECO:0000313" key="2">
    <source>
        <dbReference type="EMBL" id="KAK4085667.1"/>
    </source>
</evidence>
<feature type="region of interest" description="Disordered" evidence="1">
    <location>
        <begin position="1"/>
        <end position="70"/>
    </location>
</feature>
<evidence type="ECO:0000256" key="1">
    <source>
        <dbReference type="SAM" id="MobiDB-lite"/>
    </source>
</evidence>
<feature type="region of interest" description="Disordered" evidence="1">
    <location>
        <begin position="144"/>
        <end position="174"/>
    </location>
</feature>
<sequence length="174" mass="17394">MRHTSIAGPRLAEQRASYGTVTSSNSGRPGCGAGGASKPWLERDRFGPNAAATQGATRPSAGREVGGTPLVRATRAQAGVAPTAGPAPGQVPAQCRLRQRGDDVPGVARAAGSLATRSAQLAPSARASSTDAVRAFISSFGYGPAQPSTVRGKAQQRSGTSILRASTTATAAAA</sequence>
<dbReference type="RefSeq" id="XP_062761007.1">
    <property type="nucleotide sequence ID" value="XM_062901573.1"/>
</dbReference>
<feature type="compositionally biased region" description="Low complexity" evidence="1">
    <location>
        <begin position="165"/>
        <end position="174"/>
    </location>
</feature>
<feature type="compositionally biased region" description="Polar residues" evidence="1">
    <location>
        <begin position="155"/>
        <end position="164"/>
    </location>
</feature>
<dbReference type="EMBL" id="JAWRVG010000001">
    <property type="protein sequence ID" value="KAK4085667.1"/>
    <property type="molecule type" value="Genomic_DNA"/>
</dbReference>
<dbReference type="GeneID" id="87921113"/>
<gene>
    <name evidence="2" type="ORF">Triagg1_657</name>
</gene>
<proteinExistence type="predicted"/>
<comment type="caution">
    <text evidence="2">The sequence shown here is derived from an EMBL/GenBank/DDBJ whole genome shotgun (WGS) entry which is preliminary data.</text>
</comment>
<dbReference type="Proteomes" id="UP001273209">
    <property type="component" value="Unassembled WGS sequence"/>
</dbReference>
<protein>
    <submittedName>
        <fullName evidence="2">Uncharacterized protein</fullName>
    </submittedName>
</protein>
<dbReference type="AlphaFoldDB" id="A0AAE1IMF7"/>
<organism evidence="2 3">
    <name type="scientific">Trichoderma aggressivum f. europaeum</name>
    <dbReference type="NCBI Taxonomy" id="173218"/>
    <lineage>
        <taxon>Eukaryota</taxon>
        <taxon>Fungi</taxon>
        <taxon>Dikarya</taxon>
        <taxon>Ascomycota</taxon>
        <taxon>Pezizomycotina</taxon>
        <taxon>Sordariomycetes</taxon>
        <taxon>Hypocreomycetidae</taxon>
        <taxon>Hypocreales</taxon>
        <taxon>Hypocreaceae</taxon>
        <taxon>Trichoderma</taxon>
    </lineage>
</organism>
<evidence type="ECO:0000313" key="3">
    <source>
        <dbReference type="Proteomes" id="UP001273209"/>
    </source>
</evidence>